<dbReference type="AlphaFoldDB" id="A0A939G9M6"/>
<comment type="caution">
    <text evidence="2">The sequence shown here is derived from an EMBL/GenBank/DDBJ whole genome shotgun (WGS) entry which is preliminary data.</text>
</comment>
<dbReference type="PROSITE" id="PS51257">
    <property type="entry name" value="PROKAR_LIPOPROTEIN"/>
    <property type="match status" value="1"/>
</dbReference>
<reference evidence="2" key="1">
    <citation type="submission" date="2021-03" db="EMBL/GenBank/DDBJ databases">
        <title>Fibrella sp. HMF5335 genome sequencing and assembly.</title>
        <authorList>
            <person name="Kang H."/>
            <person name="Kim H."/>
            <person name="Bae S."/>
            <person name="Joh K."/>
        </authorList>
    </citation>
    <scope>NUCLEOTIDE SEQUENCE</scope>
    <source>
        <strain evidence="2">HMF5335</strain>
    </source>
</reference>
<proteinExistence type="predicted"/>
<accession>A0A939G9M6</accession>
<protein>
    <recommendedName>
        <fullName evidence="4">VWFA domain-containing protein</fullName>
    </recommendedName>
</protein>
<dbReference type="Proteomes" id="UP000664034">
    <property type="component" value="Unassembled WGS sequence"/>
</dbReference>
<keyword evidence="1" id="KW-0732">Signal</keyword>
<sequence>MRYSVCLMALFLLFSACGGGKKRDKKEVAAPAKTESVGTVHFFLETSASMGGYLKGGTTFKDVVADVVTKANQIRPTSLYTISGKAPQPVTGGVNSFVAQLATTPLATGKSSEMHQIFKQVGSKATGNDLAIFVSDCILSFPDADIKSNPEVNRSDASSTLKNNIYDQFASFSKQGIGATVLAYTSPFNGTYYTYQNQKQKLAGEQRPFYIWVIGKQKLVGPFVQQLIDGLTTPPIKRLDFGAAGALNRYDLFFALNKKGDWRADHNNVTNIRMGRKAQPVEFAIGLNMSGLPDYAQAEAYLKSNLAATADNGAVKLVSVQRKDAVKTDRMSDREQKLLSQNTHVLTFRVDNLFADAAMLTLKLPVRFDTWYTTWSTMDDRTEAGRKNKTFALEHLMTGVREAYQTGGNEFANLTIQLKK</sequence>
<dbReference type="RefSeq" id="WP_207362580.1">
    <property type="nucleotide sequence ID" value="NZ_JAFMYV010000001.1"/>
</dbReference>
<gene>
    <name evidence="2" type="ORF">J2I47_00470</name>
</gene>
<dbReference type="EMBL" id="JAFMYV010000001">
    <property type="protein sequence ID" value="MBO0935007.1"/>
    <property type="molecule type" value="Genomic_DNA"/>
</dbReference>
<keyword evidence="3" id="KW-1185">Reference proteome</keyword>
<evidence type="ECO:0008006" key="4">
    <source>
        <dbReference type="Google" id="ProtNLM"/>
    </source>
</evidence>
<evidence type="ECO:0000313" key="2">
    <source>
        <dbReference type="EMBL" id="MBO0935007.1"/>
    </source>
</evidence>
<name>A0A939G9M6_9BACT</name>
<feature type="chain" id="PRO_5037312509" description="VWFA domain-containing protein" evidence="1">
    <location>
        <begin position="19"/>
        <end position="420"/>
    </location>
</feature>
<organism evidence="2 3">
    <name type="scientific">Fibrella rubiginis</name>
    <dbReference type="NCBI Taxonomy" id="2817060"/>
    <lineage>
        <taxon>Bacteria</taxon>
        <taxon>Pseudomonadati</taxon>
        <taxon>Bacteroidota</taxon>
        <taxon>Cytophagia</taxon>
        <taxon>Cytophagales</taxon>
        <taxon>Spirosomataceae</taxon>
        <taxon>Fibrella</taxon>
    </lineage>
</organism>
<evidence type="ECO:0000313" key="3">
    <source>
        <dbReference type="Proteomes" id="UP000664034"/>
    </source>
</evidence>
<evidence type="ECO:0000256" key="1">
    <source>
        <dbReference type="SAM" id="SignalP"/>
    </source>
</evidence>
<feature type="signal peptide" evidence="1">
    <location>
        <begin position="1"/>
        <end position="18"/>
    </location>
</feature>